<name>A0A6P7ZV36_9AMPH</name>
<comment type="similarity">
    <text evidence="3">Belongs to the CENP-Q/OKP1 family.</text>
</comment>
<evidence type="ECO:0000256" key="4">
    <source>
        <dbReference type="ARBA" id="ARBA00016397"/>
    </source>
</evidence>
<feature type="coiled-coil region" evidence="8">
    <location>
        <begin position="120"/>
        <end position="182"/>
    </location>
</feature>
<feature type="compositionally biased region" description="Basic residues" evidence="9">
    <location>
        <begin position="20"/>
        <end position="34"/>
    </location>
</feature>
<dbReference type="InterPro" id="IPR025212">
    <property type="entry name" value="CAD_CENP-Q"/>
</dbReference>
<dbReference type="GO" id="GO:0000775">
    <property type="term" value="C:chromosome, centromeric region"/>
    <property type="evidence" value="ECO:0007669"/>
    <property type="project" value="UniProtKB-SubCell"/>
</dbReference>
<evidence type="ECO:0000256" key="3">
    <source>
        <dbReference type="ARBA" id="ARBA00008191"/>
    </source>
</evidence>
<dbReference type="KEGG" id="muo:115482021"/>
<dbReference type="RefSeq" id="XP_030077424.1">
    <property type="nucleotide sequence ID" value="XM_030221564.1"/>
</dbReference>
<evidence type="ECO:0000256" key="6">
    <source>
        <dbReference type="ARBA" id="ARBA00023242"/>
    </source>
</evidence>
<keyword evidence="10" id="KW-1185">Reference proteome</keyword>
<sequence length="252" mass="28572">MSGKKRSGKKGKRILQSSCSRKHKVIQPARKRQRQLTTEEAKGSLNHKISLKRARTATWKPLPNSILEYLKAEMDAAVLSLFGQKIHGKEDINNHLNTLRESLLKDFQNLKVPSLNSGGLKNTQKHLAQEEQLLQSSEETLELLQGEIDNTVKANEQLDEEIQSLQQKIKLLQSEEVDENRQKKIFPLSSVGFLTLPQLSKRDMEAPFLQNDALFAREQVGLLKDINTVHSSAVVTKVQMLLERAYEITEGL</sequence>
<organism evidence="10 11">
    <name type="scientific">Microcaecilia unicolor</name>
    <dbReference type="NCBI Taxonomy" id="1415580"/>
    <lineage>
        <taxon>Eukaryota</taxon>
        <taxon>Metazoa</taxon>
        <taxon>Chordata</taxon>
        <taxon>Craniata</taxon>
        <taxon>Vertebrata</taxon>
        <taxon>Euteleostomi</taxon>
        <taxon>Amphibia</taxon>
        <taxon>Gymnophiona</taxon>
        <taxon>Siphonopidae</taxon>
        <taxon>Microcaecilia</taxon>
    </lineage>
</organism>
<dbReference type="PANTHER" id="PTHR31345:SF3">
    <property type="entry name" value="CENTROMERE PROTEIN Q"/>
    <property type="match status" value="1"/>
</dbReference>
<protein>
    <recommendedName>
        <fullName evidence="4">Centromere protein Q</fullName>
    </recommendedName>
</protein>
<keyword evidence="6" id="KW-0539">Nucleus</keyword>
<evidence type="ECO:0000256" key="9">
    <source>
        <dbReference type="SAM" id="MobiDB-lite"/>
    </source>
</evidence>
<accession>A0A6P7ZV36</accession>
<dbReference type="OrthoDB" id="8927710at2759"/>
<evidence type="ECO:0000313" key="10">
    <source>
        <dbReference type="Proteomes" id="UP000515156"/>
    </source>
</evidence>
<dbReference type="Proteomes" id="UP000515156">
    <property type="component" value="Chromosome 1"/>
</dbReference>
<gene>
    <name evidence="11" type="primary">CENPQ</name>
</gene>
<evidence type="ECO:0000313" key="11">
    <source>
        <dbReference type="RefSeq" id="XP_030077424.1"/>
    </source>
</evidence>
<feature type="compositionally biased region" description="Basic residues" evidence="9">
    <location>
        <begin position="1"/>
        <end position="13"/>
    </location>
</feature>
<evidence type="ECO:0000256" key="8">
    <source>
        <dbReference type="SAM" id="Coils"/>
    </source>
</evidence>
<keyword evidence="7" id="KW-0137">Centromere</keyword>
<keyword evidence="8" id="KW-0175">Coiled coil</keyword>
<evidence type="ECO:0000256" key="1">
    <source>
        <dbReference type="ARBA" id="ARBA00004123"/>
    </source>
</evidence>
<dbReference type="GO" id="GO:0005634">
    <property type="term" value="C:nucleus"/>
    <property type="evidence" value="ECO:0007669"/>
    <property type="project" value="UniProtKB-SubCell"/>
</dbReference>
<dbReference type="Pfam" id="PF13094">
    <property type="entry name" value="CENP-Q"/>
    <property type="match status" value="1"/>
</dbReference>
<evidence type="ECO:0000256" key="7">
    <source>
        <dbReference type="ARBA" id="ARBA00023328"/>
    </source>
</evidence>
<dbReference type="CTD" id="55166"/>
<dbReference type="GeneID" id="115482021"/>
<dbReference type="FunCoup" id="A0A6P7ZV36">
    <property type="interactions" value="2955"/>
</dbReference>
<evidence type="ECO:0000256" key="2">
    <source>
        <dbReference type="ARBA" id="ARBA00004584"/>
    </source>
</evidence>
<dbReference type="AlphaFoldDB" id="A0A6P7ZV36"/>
<reference evidence="11" key="1">
    <citation type="submission" date="2025-08" db="UniProtKB">
        <authorList>
            <consortium name="RefSeq"/>
        </authorList>
    </citation>
    <scope>IDENTIFICATION</scope>
</reference>
<feature type="region of interest" description="Disordered" evidence="9">
    <location>
        <begin position="1"/>
        <end position="42"/>
    </location>
</feature>
<dbReference type="InParanoid" id="A0A6P7ZV36"/>
<proteinExistence type="inferred from homology"/>
<comment type="subcellular location">
    <subcellularLocation>
        <location evidence="2">Chromosome</location>
        <location evidence="2">Centromere</location>
    </subcellularLocation>
    <subcellularLocation>
        <location evidence="1">Nucleus</location>
    </subcellularLocation>
</comment>
<keyword evidence="5" id="KW-0158">Chromosome</keyword>
<dbReference type="PANTHER" id="PTHR31345">
    <property type="entry name" value="CENTROMERE PROTEIN Q"/>
    <property type="match status" value="1"/>
</dbReference>
<evidence type="ECO:0000256" key="5">
    <source>
        <dbReference type="ARBA" id="ARBA00022454"/>
    </source>
</evidence>